<accession>A0ABX9IEE6</accession>
<dbReference type="InterPro" id="IPR022385">
    <property type="entry name" value="Rhs_assc_core"/>
</dbReference>
<organism evidence="1 2">
    <name type="scientific">Chryseobacterium rhizosphaerae</name>
    <dbReference type="NCBI Taxonomy" id="395937"/>
    <lineage>
        <taxon>Bacteria</taxon>
        <taxon>Pseudomonadati</taxon>
        <taxon>Bacteroidota</taxon>
        <taxon>Flavobacteriia</taxon>
        <taxon>Flavobacteriales</taxon>
        <taxon>Weeksellaceae</taxon>
        <taxon>Chryseobacterium group</taxon>
        <taxon>Chryseobacterium</taxon>
    </lineage>
</organism>
<reference evidence="1 2" key="1">
    <citation type="journal article" date="2010" name="Syst. Appl. Microbiol.">
        <title>Four new species of Chryseobacterium from the rhizosphere of coastal sand dune plants, Chryseobacterium elymi sp. nov., Chryseobacterium hagamense sp. nov., Chryseobacterium lathyri sp. nov. and Chryseobacterium rhizosphaerae sp. nov.</title>
        <authorList>
            <person name="Cho S.H."/>
            <person name="Lee K.S."/>
            <person name="Shin D.S."/>
            <person name="Han J.H."/>
            <person name="Park K.S."/>
            <person name="Lee C.H."/>
            <person name="Park K.H."/>
            <person name="Kim S.B."/>
        </authorList>
    </citation>
    <scope>NUCLEOTIDE SEQUENCE [LARGE SCALE GENOMIC DNA]</scope>
    <source>
        <strain evidence="1 2">KCTC 22548</strain>
    </source>
</reference>
<sequence>MLNPHHVVVIYLPFLAVEKPLYLQLHRSGRKIRLEYYRDTSGSLQVDRTTHYYPFGLEFGGELNISNSITPNYTYSSNGKEKQQETGWSDSGARMYMPDIGRWGTVDLLAETSRRWSPYAYAFNNPIRFIDPDGMQNKDVILSGDLKDKAFEQLQAKAGNLNLQMDSKGKVTGSIKNGATASAAELKLLDATKDSSVMVNLEATSSNSVDNTPILGGAFGGSEIDNNGIVQTNQIMNPNQAEIIENATGRPKGGTVLHEILESYIAGVNNPGTPGFGIGGDLSEKPYLNAHNAAKRLDPTHNNYSVSQTIDSVDVTIGGTKFGTVSTYINVTKTKPLIKSNGEPHKRKTVTSVTKVPVATAKDIRLRN</sequence>
<evidence type="ECO:0000313" key="2">
    <source>
        <dbReference type="Proteomes" id="UP000256491"/>
    </source>
</evidence>
<dbReference type="PANTHER" id="PTHR32305:SF15">
    <property type="entry name" value="PROTEIN RHSA-RELATED"/>
    <property type="match status" value="1"/>
</dbReference>
<dbReference type="InterPro" id="IPR050708">
    <property type="entry name" value="T6SS_VgrG/RHS"/>
</dbReference>
<dbReference type="Proteomes" id="UP000256491">
    <property type="component" value="Unassembled WGS sequence"/>
</dbReference>
<comment type="caution">
    <text evidence="1">The sequence shown here is derived from an EMBL/GenBank/DDBJ whole genome shotgun (WGS) entry which is preliminary data.</text>
</comment>
<evidence type="ECO:0008006" key="3">
    <source>
        <dbReference type="Google" id="ProtNLM"/>
    </source>
</evidence>
<dbReference type="EMBL" id="QNUF01000060">
    <property type="protein sequence ID" value="REC69164.1"/>
    <property type="molecule type" value="Genomic_DNA"/>
</dbReference>
<protein>
    <recommendedName>
        <fullName evidence="3">RHS repeat-associated core domain-containing protein</fullName>
    </recommendedName>
</protein>
<evidence type="ECO:0000313" key="1">
    <source>
        <dbReference type="EMBL" id="REC69164.1"/>
    </source>
</evidence>
<name>A0ABX9IEE6_9FLAO</name>
<dbReference type="NCBIfam" id="TIGR03696">
    <property type="entry name" value="Rhs_assc_core"/>
    <property type="match status" value="1"/>
</dbReference>
<proteinExistence type="predicted"/>
<dbReference type="PANTHER" id="PTHR32305">
    <property type="match status" value="1"/>
</dbReference>
<gene>
    <name evidence="1" type="ORF">DRF57_23245</name>
</gene>
<dbReference type="Gene3D" id="2.180.10.10">
    <property type="entry name" value="RHS repeat-associated core"/>
    <property type="match status" value="1"/>
</dbReference>
<keyword evidence="2" id="KW-1185">Reference proteome</keyword>